<organism evidence="1 2">
    <name type="scientific">Serratia rubidaea</name>
    <name type="common">Serratia marinorubra</name>
    <dbReference type="NCBI Taxonomy" id="61652"/>
    <lineage>
        <taxon>Bacteria</taxon>
        <taxon>Pseudomonadati</taxon>
        <taxon>Pseudomonadota</taxon>
        <taxon>Gammaproteobacteria</taxon>
        <taxon>Enterobacterales</taxon>
        <taxon>Yersiniaceae</taxon>
        <taxon>Serratia</taxon>
    </lineage>
</organism>
<evidence type="ECO:0000313" key="2">
    <source>
        <dbReference type="Proteomes" id="UP000307968"/>
    </source>
</evidence>
<dbReference type="EC" id="1.1.99.3" evidence="1"/>
<accession>A0A4U9HTV2</accession>
<evidence type="ECO:0000313" key="1">
    <source>
        <dbReference type="EMBL" id="VTP67824.1"/>
    </source>
</evidence>
<dbReference type="AlphaFoldDB" id="A0A4U9HTV2"/>
<reference evidence="1 2" key="1">
    <citation type="submission" date="2019-05" db="EMBL/GenBank/DDBJ databases">
        <authorList>
            <consortium name="Pathogen Informatics"/>
        </authorList>
    </citation>
    <scope>NUCLEOTIDE SEQUENCE [LARGE SCALE GENOMIC DNA]</scope>
    <source>
        <strain evidence="1 2">NCTC12971</strain>
    </source>
</reference>
<dbReference type="Proteomes" id="UP000307968">
    <property type="component" value="Chromosome"/>
</dbReference>
<protein>
    <submittedName>
        <fullName evidence="1">Gluconate 2-dehydrogenase flavoprotein</fullName>
        <ecNumber evidence="1">1.1.99.3</ecNumber>
    </submittedName>
</protein>
<dbReference type="GO" id="GO:0033717">
    <property type="term" value="F:gluconate 2-dehydrogenase (acceptor) activity"/>
    <property type="evidence" value="ECO:0007669"/>
    <property type="project" value="UniProtKB-EC"/>
</dbReference>
<keyword evidence="1" id="KW-0560">Oxidoreductase</keyword>
<dbReference type="EMBL" id="LR590463">
    <property type="protein sequence ID" value="VTP67824.1"/>
    <property type="molecule type" value="Genomic_DNA"/>
</dbReference>
<proteinExistence type="predicted"/>
<name>A0A4U9HTV2_SERRU</name>
<gene>
    <name evidence="1" type="ORF">NCTC12971_05304</name>
</gene>
<sequence>MAKPPPASPISIAIKKSGSSRPISWVLSAFQMQNVRLLLLSKIGQPYDPVSKTGVVGRAYSFQTVAGANLFFEDENLNPFIGAGALSQQVDDL</sequence>